<name>A0ABQ1VYN8_9BACT</name>
<gene>
    <name evidence="1" type="ORF">GCM10011323_06100</name>
</gene>
<organism evidence="1 2">
    <name type="scientific">Pontibacter amylolyticus</name>
    <dbReference type="NCBI Taxonomy" id="1424080"/>
    <lineage>
        <taxon>Bacteria</taxon>
        <taxon>Pseudomonadati</taxon>
        <taxon>Bacteroidota</taxon>
        <taxon>Cytophagia</taxon>
        <taxon>Cytophagales</taxon>
        <taxon>Hymenobacteraceae</taxon>
        <taxon>Pontibacter</taxon>
    </lineage>
</organism>
<proteinExistence type="predicted"/>
<evidence type="ECO:0008006" key="3">
    <source>
        <dbReference type="Google" id="ProtNLM"/>
    </source>
</evidence>
<dbReference type="EMBL" id="BMFP01000001">
    <property type="protein sequence ID" value="GGG04113.1"/>
    <property type="molecule type" value="Genomic_DNA"/>
</dbReference>
<evidence type="ECO:0000313" key="2">
    <source>
        <dbReference type="Proteomes" id="UP000634043"/>
    </source>
</evidence>
<keyword evidence="2" id="KW-1185">Reference proteome</keyword>
<evidence type="ECO:0000313" key="1">
    <source>
        <dbReference type="EMBL" id="GGG04113.1"/>
    </source>
</evidence>
<accession>A0ABQ1VYN8</accession>
<comment type="caution">
    <text evidence="1">The sequence shown here is derived from an EMBL/GenBank/DDBJ whole genome shotgun (WGS) entry which is preliminary data.</text>
</comment>
<reference evidence="2" key="1">
    <citation type="journal article" date="2019" name="Int. J. Syst. Evol. Microbiol.">
        <title>The Global Catalogue of Microorganisms (GCM) 10K type strain sequencing project: providing services to taxonomists for standard genome sequencing and annotation.</title>
        <authorList>
            <consortium name="The Broad Institute Genomics Platform"/>
            <consortium name="The Broad Institute Genome Sequencing Center for Infectious Disease"/>
            <person name="Wu L."/>
            <person name="Ma J."/>
        </authorList>
    </citation>
    <scope>NUCLEOTIDE SEQUENCE [LARGE SCALE GENOMIC DNA]</scope>
    <source>
        <strain evidence="2">CGMCC 1.12749</strain>
    </source>
</reference>
<protein>
    <recommendedName>
        <fullName evidence="3">Transposase DDE domain-containing protein</fullName>
    </recommendedName>
</protein>
<dbReference type="Proteomes" id="UP000634043">
    <property type="component" value="Unassembled WGS sequence"/>
</dbReference>
<sequence>MCTEGVVLQQRKAGLPQTAGKVPVPEKGHLLAQLGFGGSHLLKPGIIEQYETLLTLALSLLAHLGILRIGLRVCFSACKRYLQGGRLTRRMKQFTNGLFDTRACLIRPERYTEARPPVEVL</sequence>